<keyword evidence="2 6" id="KW-0812">Transmembrane</keyword>
<protein>
    <submittedName>
        <fullName evidence="8">GtrA family protein</fullName>
    </submittedName>
</protein>
<feature type="region of interest" description="Disordered" evidence="5">
    <location>
        <begin position="1"/>
        <end position="39"/>
    </location>
</feature>
<organism evidence="8 9">
    <name type="scientific">Pseudonocardia yunnanensis</name>
    <dbReference type="NCBI Taxonomy" id="58107"/>
    <lineage>
        <taxon>Bacteria</taxon>
        <taxon>Bacillati</taxon>
        <taxon>Actinomycetota</taxon>
        <taxon>Actinomycetes</taxon>
        <taxon>Pseudonocardiales</taxon>
        <taxon>Pseudonocardiaceae</taxon>
        <taxon>Pseudonocardia</taxon>
    </lineage>
</organism>
<feature type="transmembrane region" description="Helical" evidence="6">
    <location>
        <begin position="167"/>
        <end position="188"/>
    </location>
</feature>
<dbReference type="Proteomes" id="UP001597114">
    <property type="component" value="Unassembled WGS sequence"/>
</dbReference>
<evidence type="ECO:0000313" key="8">
    <source>
        <dbReference type="EMBL" id="MFD1522891.1"/>
    </source>
</evidence>
<feature type="transmembrane region" description="Helical" evidence="6">
    <location>
        <begin position="73"/>
        <end position="94"/>
    </location>
</feature>
<evidence type="ECO:0000256" key="6">
    <source>
        <dbReference type="SAM" id="Phobius"/>
    </source>
</evidence>
<accession>A0ABW4F5Q5</accession>
<feature type="transmembrane region" description="Helical" evidence="6">
    <location>
        <begin position="106"/>
        <end position="124"/>
    </location>
</feature>
<name>A0ABW4F5Q5_9PSEU</name>
<evidence type="ECO:0000313" key="9">
    <source>
        <dbReference type="Proteomes" id="UP001597114"/>
    </source>
</evidence>
<keyword evidence="9" id="KW-1185">Reference proteome</keyword>
<evidence type="ECO:0000256" key="3">
    <source>
        <dbReference type="ARBA" id="ARBA00022989"/>
    </source>
</evidence>
<dbReference type="RefSeq" id="WP_344719702.1">
    <property type="nucleotide sequence ID" value="NZ_BAAAUS010000005.1"/>
</dbReference>
<evidence type="ECO:0000256" key="5">
    <source>
        <dbReference type="SAM" id="MobiDB-lite"/>
    </source>
</evidence>
<comment type="caution">
    <text evidence="8">The sequence shown here is derived from an EMBL/GenBank/DDBJ whole genome shotgun (WGS) entry which is preliminary data.</text>
</comment>
<evidence type="ECO:0000256" key="1">
    <source>
        <dbReference type="ARBA" id="ARBA00004141"/>
    </source>
</evidence>
<dbReference type="InterPro" id="IPR007267">
    <property type="entry name" value="GtrA_DPMS_TM"/>
</dbReference>
<evidence type="ECO:0000256" key="4">
    <source>
        <dbReference type="ARBA" id="ARBA00023136"/>
    </source>
</evidence>
<feature type="domain" description="GtrA/DPMS transmembrane" evidence="7">
    <location>
        <begin position="76"/>
        <end position="189"/>
    </location>
</feature>
<sequence length="197" mass="20823">MTTTHRRRRRRRGEPRARPEAPAQGVPAQPGVAAGDGGAETGDSGIALRFARMCATVAAVLPFGLSRVVDPTFIGFALINGFTFGVDLLLLTAMHGGLGWPIEVSIALGYAAAFGLGFVLNRTLNFRSHAPAGRQVLLYVLVVAFNFGVILLGVGAGLAALGVEYHLARIAAGVCEGVFMYCAMRWVVFRRQANAPA</sequence>
<proteinExistence type="predicted"/>
<evidence type="ECO:0000259" key="7">
    <source>
        <dbReference type="Pfam" id="PF04138"/>
    </source>
</evidence>
<keyword evidence="4 6" id="KW-0472">Membrane</keyword>
<feature type="transmembrane region" description="Helical" evidence="6">
    <location>
        <begin position="136"/>
        <end position="161"/>
    </location>
</feature>
<dbReference type="Pfam" id="PF04138">
    <property type="entry name" value="GtrA_DPMS_TM"/>
    <property type="match status" value="1"/>
</dbReference>
<dbReference type="EMBL" id="JBHUCO010000051">
    <property type="protein sequence ID" value="MFD1522891.1"/>
    <property type="molecule type" value="Genomic_DNA"/>
</dbReference>
<evidence type="ECO:0000256" key="2">
    <source>
        <dbReference type="ARBA" id="ARBA00022692"/>
    </source>
</evidence>
<keyword evidence="3 6" id="KW-1133">Transmembrane helix</keyword>
<feature type="compositionally biased region" description="Basic residues" evidence="5">
    <location>
        <begin position="1"/>
        <end position="13"/>
    </location>
</feature>
<gene>
    <name evidence="8" type="ORF">ACFSJD_35750</name>
</gene>
<comment type="subcellular location">
    <subcellularLocation>
        <location evidence="1">Membrane</location>
        <topology evidence="1">Multi-pass membrane protein</topology>
    </subcellularLocation>
</comment>
<reference evidence="9" key="1">
    <citation type="journal article" date="2019" name="Int. J. Syst. Evol. Microbiol.">
        <title>The Global Catalogue of Microorganisms (GCM) 10K type strain sequencing project: providing services to taxonomists for standard genome sequencing and annotation.</title>
        <authorList>
            <consortium name="The Broad Institute Genomics Platform"/>
            <consortium name="The Broad Institute Genome Sequencing Center for Infectious Disease"/>
            <person name="Wu L."/>
            <person name="Ma J."/>
        </authorList>
    </citation>
    <scope>NUCLEOTIDE SEQUENCE [LARGE SCALE GENOMIC DNA]</scope>
    <source>
        <strain evidence="9">CCM 7043</strain>
    </source>
</reference>